<keyword evidence="7 8" id="KW-0472">Membrane</keyword>
<reference evidence="10 11" key="1">
    <citation type="submission" date="2014-04" db="EMBL/GenBank/DDBJ databases">
        <authorList>
            <consortium name="DOE Joint Genome Institute"/>
            <person name="Kuo A."/>
            <person name="Kohler A."/>
            <person name="Nagy L.G."/>
            <person name="Floudas D."/>
            <person name="Copeland A."/>
            <person name="Barry K.W."/>
            <person name="Cichocki N."/>
            <person name="Veneault-Fourrey C."/>
            <person name="LaButti K."/>
            <person name="Lindquist E.A."/>
            <person name="Lipzen A."/>
            <person name="Lundell T."/>
            <person name="Morin E."/>
            <person name="Murat C."/>
            <person name="Sun H."/>
            <person name="Tunlid A."/>
            <person name="Henrissat B."/>
            <person name="Grigoriev I.V."/>
            <person name="Hibbett D.S."/>
            <person name="Martin F."/>
            <person name="Nordberg H.P."/>
            <person name="Cantor M.N."/>
            <person name="Hua S.X."/>
        </authorList>
    </citation>
    <scope>NUCLEOTIDE SEQUENCE [LARGE SCALE GENOMIC DNA]</scope>
    <source>
        <strain evidence="10 11">LaAM-08-1</strain>
    </source>
</reference>
<dbReference type="OrthoDB" id="1077582at2759"/>
<dbReference type="InterPro" id="IPR044851">
    <property type="entry name" value="Wax_synthase"/>
</dbReference>
<sequence>MLTLTSNRAMDRLAEFVPPPHTRGPLTLQSFTQDLLPPLICYFVTAVLVLTPKSFPVRLALLPISLWSAFRASTRLDLTAGYGDERLLYLNQGLVLAMTILATRVVIWTFQTEPYRRLKTPWNPTAIDPSRLDGSLGPKQTVVDAGDLIFNLRGLGWNWSHGLHIPPETRPTSSRSAFLSVAFLDFLFWMFLWDTFHYSVQWFSPLTIGSPTGGTIFDAAMPPLQRYLRSSVITLLSGATVYCAITAVYLFFTICGVLIFRHDPLQWPPIFHAPWFATSLNDFWSRRWHQIFRDSFVSFGGKPLFLLFGRAGGVLGAFLVSGILHDFGTWGMGNGGDFRCIAGFFVINGIGMILEHTWKRITGSPVGGYFGKLWTLLWLVGWGNMLADAWARKGLIGSVFFPDNIRPTRNIFGPLS</sequence>
<protein>
    <recommendedName>
        <fullName evidence="9">Wax synthase domain-containing protein</fullName>
    </recommendedName>
</protein>
<evidence type="ECO:0000256" key="1">
    <source>
        <dbReference type="ARBA" id="ARBA00004141"/>
    </source>
</evidence>
<dbReference type="PANTHER" id="PTHR31595:SF57">
    <property type="entry name" value="OS04G0481900 PROTEIN"/>
    <property type="match status" value="1"/>
</dbReference>
<keyword evidence="4" id="KW-0808">Transferase</keyword>
<feature type="transmembrane region" description="Helical" evidence="8">
    <location>
        <begin position="177"/>
        <end position="196"/>
    </location>
</feature>
<evidence type="ECO:0000256" key="3">
    <source>
        <dbReference type="ARBA" id="ARBA00007282"/>
    </source>
</evidence>
<gene>
    <name evidence="10" type="ORF">K443DRAFT_141078</name>
</gene>
<keyword evidence="11" id="KW-1185">Reference proteome</keyword>
<feature type="transmembrane region" description="Helical" evidence="8">
    <location>
        <begin position="232"/>
        <end position="260"/>
    </location>
</feature>
<evidence type="ECO:0000256" key="5">
    <source>
        <dbReference type="ARBA" id="ARBA00022692"/>
    </source>
</evidence>
<evidence type="ECO:0000256" key="8">
    <source>
        <dbReference type="SAM" id="Phobius"/>
    </source>
</evidence>
<dbReference type="GO" id="GO:0006629">
    <property type="term" value="P:lipid metabolic process"/>
    <property type="evidence" value="ECO:0007669"/>
    <property type="project" value="InterPro"/>
</dbReference>
<feature type="transmembrane region" description="Helical" evidence="8">
    <location>
        <begin position="336"/>
        <end position="354"/>
    </location>
</feature>
<comment type="similarity">
    <text evidence="3">Belongs to the wax synthase family.</text>
</comment>
<dbReference type="Pfam" id="PF13813">
    <property type="entry name" value="MBOAT_2"/>
    <property type="match status" value="1"/>
</dbReference>
<evidence type="ECO:0000256" key="7">
    <source>
        <dbReference type="ARBA" id="ARBA00023136"/>
    </source>
</evidence>
<dbReference type="GO" id="GO:0016020">
    <property type="term" value="C:membrane"/>
    <property type="evidence" value="ECO:0007669"/>
    <property type="project" value="UniProtKB-SubCell"/>
</dbReference>
<proteinExistence type="inferred from homology"/>
<comment type="pathway">
    <text evidence="2">Secondary metabolite biosynthesis.</text>
</comment>
<dbReference type="EMBL" id="KN838536">
    <property type="protein sequence ID" value="KIK10158.1"/>
    <property type="molecule type" value="Genomic_DNA"/>
</dbReference>
<dbReference type="GO" id="GO:0008374">
    <property type="term" value="F:O-acyltransferase activity"/>
    <property type="evidence" value="ECO:0007669"/>
    <property type="project" value="InterPro"/>
</dbReference>
<dbReference type="Proteomes" id="UP000054477">
    <property type="component" value="Unassembled WGS sequence"/>
</dbReference>
<keyword evidence="5 8" id="KW-0812">Transmembrane</keyword>
<evidence type="ECO:0000313" key="11">
    <source>
        <dbReference type="Proteomes" id="UP000054477"/>
    </source>
</evidence>
<evidence type="ECO:0000256" key="4">
    <source>
        <dbReference type="ARBA" id="ARBA00022679"/>
    </source>
</evidence>
<dbReference type="STRING" id="1095629.A0A0C9YQ37"/>
<feature type="transmembrane region" description="Helical" evidence="8">
    <location>
        <begin position="304"/>
        <end position="324"/>
    </location>
</feature>
<dbReference type="InterPro" id="IPR032805">
    <property type="entry name" value="Wax_synthase_dom"/>
</dbReference>
<accession>A0A0C9YQ37</accession>
<evidence type="ECO:0000256" key="6">
    <source>
        <dbReference type="ARBA" id="ARBA00022989"/>
    </source>
</evidence>
<organism evidence="10 11">
    <name type="scientific">Laccaria amethystina LaAM-08-1</name>
    <dbReference type="NCBI Taxonomy" id="1095629"/>
    <lineage>
        <taxon>Eukaryota</taxon>
        <taxon>Fungi</taxon>
        <taxon>Dikarya</taxon>
        <taxon>Basidiomycota</taxon>
        <taxon>Agaricomycotina</taxon>
        <taxon>Agaricomycetes</taxon>
        <taxon>Agaricomycetidae</taxon>
        <taxon>Agaricales</taxon>
        <taxon>Agaricineae</taxon>
        <taxon>Hydnangiaceae</taxon>
        <taxon>Laccaria</taxon>
    </lineage>
</organism>
<feature type="transmembrane region" description="Helical" evidence="8">
    <location>
        <begin position="35"/>
        <end position="52"/>
    </location>
</feature>
<comment type="subcellular location">
    <subcellularLocation>
        <location evidence="1">Membrane</location>
        <topology evidence="1">Multi-pass membrane protein</topology>
    </subcellularLocation>
</comment>
<dbReference type="AlphaFoldDB" id="A0A0C9YQ37"/>
<dbReference type="PANTHER" id="PTHR31595">
    <property type="entry name" value="LONG-CHAIN-ALCOHOL O-FATTY-ACYLTRANSFERASE 3-RELATED"/>
    <property type="match status" value="1"/>
</dbReference>
<evidence type="ECO:0000256" key="2">
    <source>
        <dbReference type="ARBA" id="ARBA00005179"/>
    </source>
</evidence>
<dbReference type="HOGENOM" id="CLU_034105_1_0_1"/>
<feature type="transmembrane region" description="Helical" evidence="8">
    <location>
        <begin position="88"/>
        <end position="110"/>
    </location>
</feature>
<evidence type="ECO:0000313" key="10">
    <source>
        <dbReference type="EMBL" id="KIK10158.1"/>
    </source>
</evidence>
<evidence type="ECO:0000259" key="9">
    <source>
        <dbReference type="Pfam" id="PF13813"/>
    </source>
</evidence>
<keyword evidence="6 8" id="KW-1133">Transmembrane helix</keyword>
<feature type="domain" description="Wax synthase" evidence="9">
    <location>
        <begin position="267"/>
        <end position="346"/>
    </location>
</feature>
<feature type="transmembrane region" description="Helical" evidence="8">
    <location>
        <begin position="366"/>
        <end position="385"/>
    </location>
</feature>
<reference evidence="11" key="2">
    <citation type="submission" date="2015-01" db="EMBL/GenBank/DDBJ databases">
        <title>Evolutionary Origins and Diversification of the Mycorrhizal Mutualists.</title>
        <authorList>
            <consortium name="DOE Joint Genome Institute"/>
            <consortium name="Mycorrhizal Genomics Consortium"/>
            <person name="Kohler A."/>
            <person name="Kuo A."/>
            <person name="Nagy L.G."/>
            <person name="Floudas D."/>
            <person name="Copeland A."/>
            <person name="Barry K.W."/>
            <person name="Cichocki N."/>
            <person name="Veneault-Fourrey C."/>
            <person name="LaButti K."/>
            <person name="Lindquist E.A."/>
            <person name="Lipzen A."/>
            <person name="Lundell T."/>
            <person name="Morin E."/>
            <person name="Murat C."/>
            <person name="Riley R."/>
            <person name="Ohm R."/>
            <person name="Sun H."/>
            <person name="Tunlid A."/>
            <person name="Henrissat B."/>
            <person name="Grigoriev I.V."/>
            <person name="Hibbett D.S."/>
            <person name="Martin F."/>
        </authorList>
    </citation>
    <scope>NUCLEOTIDE SEQUENCE [LARGE SCALE GENOMIC DNA]</scope>
    <source>
        <strain evidence="11">LaAM-08-1</strain>
    </source>
</reference>
<name>A0A0C9YQ37_9AGAR</name>